<name>A0A127KAL4_9RHOO</name>
<dbReference type="CDD" id="cd05483">
    <property type="entry name" value="retropepsin_like_bacteria"/>
    <property type="match status" value="1"/>
</dbReference>
<dbReference type="PROSITE" id="PS00141">
    <property type="entry name" value="ASP_PROTEASE"/>
    <property type="match status" value="1"/>
</dbReference>
<dbReference type="STRING" id="1134435.AC731_003940"/>
<dbReference type="GO" id="GO:0004190">
    <property type="term" value="F:aspartic-type endopeptidase activity"/>
    <property type="evidence" value="ECO:0007669"/>
    <property type="project" value="InterPro"/>
</dbReference>
<evidence type="ECO:0000313" key="1">
    <source>
        <dbReference type="EMBL" id="AMO38987.1"/>
    </source>
</evidence>
<dbReference type="EMBL" id="CP014646">
    <property type="protein sequence ID" value="AMO38987.1"/>
    <property type="molecule type" value="Genomic_DNA"/>
</dbReference>
<dbReference type="GO" id="GO:0006508">
    <property type="term" value="P:proteolysis"/>
    <property type="evidence" value="ECO:0007669"/>
    <property type="project" value="UniProtKB-KW"/>
</dbReference>
<organism evidence="1 2">
    <name type="scientific">Thauera humireducens</name>
    <dbReference type="NCBI Taxonomy" id="1134435"/>
    <lineage>
        <taxon>Bacteria</taxon>
        <taxon>Pseudomonadati</taxon>
        <taxon>Pseudomonadota</taxon>
        <taxon>Betaproteobacteria</taxon>
        <taxon>Rhodocyclales</taxon>
        <taxon>Zoogloeaceae</taxon>
        <taxon>Thauera</taxon>
    </lineage>
</organism>
<dbReference type="Proteomes" id="UP000036902">
    <property type="component" value="Chromosome"/>
</dbReference>
<dbReference type="InterPro" id="IPR011969">
    <property type="entry name" value="Clan_AA_Asp_peptidase_C"/>
</dbReference>
<dbReference type="Pfam" id="PF13975">
    <property type="entry name" value="gag-asp_proteas"/>
    <property type="match status" value="1"/>
</dbReference>
<dbReference type="SUPFAM" id="SSF50630">
    <property type="entry name" value="Acid proteases"/>
    <property type="match status" value="1"/>
</dbReference>
<dbReference type="AlphaFoldDB" id="A0A127KAL4"/>
<accession>A0A127KAL4</accession>
<proteinExistence type="predicted"/>
<dbReference type="InterPro" id="IPR021109">
    <property type="entry name" value="Peptidase_aspartic_dom_sf"/>
</dbReference>
<sequence>MIVTGDDRLHTLRVGQLTPDGVRLISVRGDSAVVEIDGKRQTLALGQRVVSKSSPDERARIVIEGDSRGHFVVPGTVNGASMRFLVDTGATAVSLSAADAQRAGIDYKKGLRGQSNTANGIAPIWIVKLNSIRVGGIELSGVDAAVHESEMPFVLLGMSFLNRMQMTRDGSRLVLERRY</sequence>
<dbReference type="InterPro" id="IPR001969">
    <property type="entry name" value="Aspartic_peptidase_AS"/>
</dbReference>
<reference evidence="2" key="1">
    <citation type="submission" date="2016-03" db="EMBL/GenBank/DDBJ databases">
        <authorList>
            <person name="Ma C."/>
            <person name="Zhou S."/>
            <person name="Yang G."/>
        </authorList>
    </citation>
    <scope>NUCLEOTIDE SEQUENCE [LARGE SCALE GENOMIC DNA]</scope>
    <source>
        <strain evidence="2">SgZ-1</strain>
    </source>
</reference>
<dbReference type="Gene3D" id="2.40.70.10">
    <property type="entry name" value="Acid Proteases"/>
    <property type="match status" value="1"/>
</dbReference>
<keyword evidence="1" id="KW-0645">Protease</keyword>
<keyword evidence="2" id="KW-1185">Reference proteome</keyword>
<dbReference type="InterPro" id="IPR034122">
    <property type="entry name" value="Retropepsin-like_bacterial"/>
</dbReference>
<dbReference type="KEGG" id="thu:AC731_003940"/>
<dbReference type="NCBIfam" id="TIGR02281">
    <property type="entry name" value="clan_AA_DTGA"/>
    <property type="match status" value="1"/>
</dbReference>
<protein>
    <submittedName>
        <fullName evidence="1">Clan AA aspartic protease</fullName>
    </submittedName>
</protein>
<keyword evidence="1" id="KW-0378">Hydrolase</keyword>
<gene>
    <name evidence="1" type="ORF">AC731_003940</name>
</gene>
<evidence type="ECO:0000313" key="2">
    <source>
        <dbReference type="Proteomes" id="UP000036902"/>
    </source>
</evidence>